<evidence type="ECO:0000313" key="2">
    <source>
        <dbReference type="Proteomes" id="UP000002071"/>
    </source>
</evidence>
<proteinExistence type="predicted"/>
<evidence type="ECO:0008006" key="3">
    <source>
        <dbReference type="Google" id="ProtNLM"/>
    </source>
</evidence>
<dbReference type="OrthoDB" id="205088at2157"/>
<dbReference type="GeneID" id="8385260"/>
<dbReference type="InterPro" id="IPR042099">
    <property type="entry name" value="ANL_N_sf"/>
</dbReference>
<protein>
    <recommendedName>
        <fullName evidence="3">Acetyl-CoA synthetase</fullName>
    </recommendedName>
</protein>
<dbReference type="eggNOG" id="arCOG04770">
    <property type="taxonomic scope" value="Archaea"/>
</dbReference>
<organism evidence="1 2">
    <name type="scientific">Halorhabdus utahensis (strain DSM 12940 / JCM 11049 / AX-2)</name>
    <dbReference type="NCBI Taxonomy" id="519442"/>
    <lineage>
        <taxon>Archaea</taxon>
        <taxon>Methanobacteriati</taxon>
        <taxon>Methanobacteriota</taxon>
        <taxon>Stenosarchaea group</taxon>
        <taxon>Halobacteria</taxon>
        <taxon>Halobacteriales</taxon>
        <taxon>Haloarculaceae</taxon>
        <taxon>Halorhabdus</taxon>
    </lineage>
</organism>
<dbReference type="Gene3D" id="3.40.50.12780">
    <property type="entry name" value="N-terminal domain of ligase-like"/>
    <property type="match status" value="1"/>
</dbReference>
<evidence type="ECO:0000313" key="1">
    <source>
        <dbReference type="EMBL" id="ACV13112.1"/>
    </source>
</evidence>
<gene>
    <name evidence="1" type="ordered locus">Huta_2951</name>
</gene>
<dbReference type="KEGG" id="hut:Huta_2951"/>
<dbReference type="SUPFAM" id="SSF56801">
    <property type="entry name" value="Acetyl-CoA synthetase-like"/>
    <property type="match status" value="1"/>
</dbReference>
<dbReference type="RefSeq" id="WP_015790674.1">
    <property type="nucleotide sequence ID" value="NC_013158.1"/>
</dbReference>
<sequence>MDGAVIGDLTAPSRRSDDLAYRVADDRARSHTYDSVCSTAWKTANLLRLYGVHEGSTVGVVDAPKHPAADPGVTPQRTGETPIPEVIFTFLGAACLGATVRFDPSPALEADALVGPAAWMDHYDSGPTCTSIAYGGPPENPSIVHFETEVWSETPIAPPETVEPGVAVLVSDDRAFDHRQLLDAAELFIDQQGLTADDSVAVAASLSEPGTVVGGILAPLAVGGTILVGRDEETIRIGGDGIDPESIHLDG</sequence>
<accession>C7NSJ6</accession>
<reference evidence="1 2" key="1">
    <citation type="journal article" date="2009" name="Stand. Genomic Sci.">
        <title>Complete genome sequence of Halorhabdus utahensis type strain (AX-2).</title>
        <authorList>
            <person name="Anderson I."/>
            <person name="Tindall B.J."/>
            <person name="Pomrenke H."/>
            <person name="Goker M."/>
            <person name="Lapidus A."/>
            <person name="Nolan M."/>
            <person name="Copeland A."/>
            <person name="Glavina Del Rio T."/>
            <person name="Chen F."/>
            <person name="Tice H."/>
            <person name="Cheng J.F."/>
            <person name="Lucas S."/>
            <person name="Chertkov O."/>
            <person name="Bruce D."/>
            <person name="Brettin T."/>
            <person name="Detter J.C."/>
            <person name="Han C."/>
            <person name="Goodwin L."/>
            <person name="Land M."/>
            <person name="Hauser L."/>
            <person name="Chang Y.J."/>
            <person name="Jeffries C.D."/>
            <person name="Pitluck S."/>
            <person name="Pati A."/>
            <person name="Mavromatis K."/>
            <person name="Ivanova N."/>
            <person name="Ovchinnikova G."/>
            <person name="Chen A."/>
            <person name="Palaniappan K."/>
            <person name="Chain P."/>
            <person name="Rohde M."/>
            <person name="Bristow J."/>
            <person name="Eisen J.A."/>
            <person name="Markowitz V."/>
            <person name="Hugenholtz P."/>
            <person name="Kyrpides N.C."/>
            <person name="Klenk H.P."/>
        </authorList>
    </citation>
    <scope>NUCLEOTIDE SEQUENCE [LARGE SCALE GENOMIC DNA]</scope>
    <source>
        <strain evidence="2">DSM 12940 / JCM 11049 / AX-2</strain>
    </source>
</reference>
<dbReference type="Proteomes" id="UP000002071">
    <property type="component" value="Chromosome"/>
</dbReference>
<name>C7NSJ6_HALUD</name>
<dbReference type="AlphaFoldDB" id="C7NSJ6"/>
<dbReference type="EMBL" id="CP001687">
    <property type="protein sequence ID" value="ACV13112.1"/>
    <property type="molecule type" value="Genomic_DNA"/>
</dbReference>
<dbReference type="HOGENOM" id="CLU_096707_0_0_2"/>
<keyword evidence="2" id="KW-1185">Reference proteome</keyword>